<accession>Q7F0N6</accession>
<dbReference type="Proteomes" id="UP000000763">
    <property type="component" value="Chromosome 7"/>
</dbReference>
<reference evidence="3" key="2">
    <citation type="journal article" date="2008" name="Nucleic Acids Res.">
        <title>The rice annotation project database (RAP-DB): 2008 update.</title>
        <authorList>
            <consortium name="The rice annotation project (RAP)"/>
        </authorList>
    </citation>
    <scope>GENOME REANNOTATION</scope>
    <source>
        <strain evidence="3">cv. Nipponbare</strain>
    </source>
</reference>
<protein>
    <submittedName>
        <fullName evidence="2">Uncharacterized protein</fullName>
    </submittedName>
</protein>
<reference evidence="3" key="1">
    <citation type="journal article" date="2005" name="Nature">
        <title>The map-based sequence of the rice genome.</title>
        <authorList>
            <consortium name="International rice genome sequencing project (IRGSP)"/>
            <person name="Matsumoto T."/>
            <person name="Wu J."/>
            <person name="Kanamori H."/>
            <person name="Katayose Y."/>
            <person name="Fujisawa M."/>
            <person name="Namiki N."/>
            <person name="Mizuno H."/>
            <person name="Yamamoto K."/>
            <person name="Antonio B.A."/>
            <person name="Baba T."/>
            <person name="Sakata K."/>
            <person name="Nagamura Y."/>
            <person name="Aoki H."/>
            <person name="Arikawa K."/>
            <person name="Arita K."/>
            <person name="Bito T."/>
            <person name="Chiden Y."/>
            <person name="Fujitsuka N."/>
            <person name="Fukunaka R."/>
            <person name="Hamada M."/>
            <person name="Harada C."/>
            <person name="Hayashi A."/>
            <person name="Hijishita S."/>
            <person name="Honda M."/>
            <person name="Hosokawa S."/>
            <person name="Ichikawa Y."/>
            <person name="Idonuma A."/>
            <person name="Iijima M."/>
            <person name="Ikeda M."/>
            <person name="Ikeno M."/>
            <person name="Ito K."/>
            <person name="Ito S."/>
            <person name="Ito T."/>
            <person name="Ito Y."/>
            <person name="Ito Y."/>
            <person name="Iwabuchi A."/>
            <person name="Kamiya K."/>
            <person name="Karasawa W."/>
            <person name="Kurita K."/>
            <person name="Katagiri S."/>
            <person name="Kikuta A."/>
            <person name="Kobayashi H."/>
            <person name="Kobayashi N."/>
            <person name="Machita K."/>
            <person name="Maehara T."/>
            <person name="Masukawa M."/>
            <person name="Mizubayashi T."/>
            <person name="Mukai Y."/>
            <person name="Nagasaki H."/>
            <person name="Nagata Y."/>
            <person name="Naito S."/>
            <person name="Nakashima M."/>
            <person name="Nakama Y."/>
            <person name="Nakamichi Y."/>
            <person name="Nakamura M."/>
            <person name="Meguro A."/>
            <person name="Negishi M."/>
            <person name="Ohta I."/>
            <person name="Ohta T."/>
            <person name="Okamoto M."/>
            <person name="Ono N."/>
            <person name="Saji S."/>
            <person name="Sakaguchi M."/>
            <person name="Sakai K."/>
            <person name="Shibata M."/>
            <person name="Shimokawa T."/>
            <person name="Song J."/>
            <person name="Takazaki Y."/>
            <person name="Terasawa K."/>
            <person name="Tsugane M."/>
            <person name="Tsuji K."/>
            <person name="Ueda S."/>
            <person name="Waki K."/>
            <person name="Yamagata H."/>
            <person name="Yamamoto M."/>
            <person name="Yamamoto S."/>
            <person name="Yamane H."/>
            <person name="Yoshiki S."/>
            <person name="Yoshihara R."/>
            <person name="Yukawa K."/>
            <person name="Zhong H."/>
            <person name="Yano M."/>
            <person name="Yuan Q."/>
            <person name="Ouyang S."/>
            <person name="Liu J."/>
            <person name="Jones K.M."/>
            <person name="Gansberger K."/>
            <person name="Moffat K."/>
            <person name="Hill J."/>
            <person name="Bera J."/>
            <person name="Fadrosh D."/>
            <person name="Jin S."/>
            <person name="Johri S."/>
            <person name="Kim M."/>
            <person name="Overton L."/>
            <person name="Reardon M."/>
            <person name="Tsitrin T."/>
            <person name="Vuong H."/>
            <person name="Weaver B."/>
            <person name="Ciecko A."/>
            <person name="Tallon L."/>
            <person name="Jackson J."/>
            <person name="Pai G."/>
            <person name="Aken S.V."/>
            <person name="Utterback T."/>
            <person name="Reidmuller S."/>
            <person name="Feldblyum T."/>
            <person name="Hsiao J."/>
            <person name="Zismann V."/>
            <person name="Iobst S."/>
            <person name="de Vazeille A.R."/>
            <person name="Buell C.R."/>
            <person name="Ying K."/>
            <person name="Li Y."/>
            <person name="Lu T."/>
            <person name="Huang Y."/>
            <person name="Zhao Q."/>
            <person name="Feng Q."/>
            <person name="Zhang L."/>
            <person name="Zhu J."/>
            <person name="Weng Q."/>
            <person name="Mu J."/>
            <person name="Lu Y."/>
            <person name="Fan D."/>
            <person name="Liu Y."/>
            <person name="Guan J."/>
            <person name="Zhang Y."/>
            <person name="Yu S."/>
            <person name="Liu X."/>
            <person name="Zhang Y."/>
            <person name="Hong G."/>
            <person name="Han B."/>
            <person name="Choisne N."/>
            <person name="Demange N."/>
            <person name="Orjeda G."/>
            <person name="Samain S."/>
            <person name="Cattolico L."/>
            <person name="Pelletier E."/>
            <person name="Couloux A."/>
            <person name="Segurens B."/>
            <person name="Wincker P."/>
            <person name="D'Hont A."/>
            <person name="Scarpelli C."/>
            <person name="Weissenbach J."/>
            <person name="Salanoubat M."/>
            <person name="Quetier F."/>
            <person name="Yu Y."/>
            <person name="Kim H.R."/>
            <person name="Rambo T."/>
            <person name="Currie J."/>
            <person name="Collura K."/>
            <person name="Luo M."/>
            <person name="Yang T."/>
            <person name="Ammiraju J.S.S."/>
            <person name="Engler F."/>
            <person name="Soderlund C."/>
            <person name="Wing R.A."/>
            <person name="Palmer L.E."/>
            <person name="de la Bastide M."/>
            <person name="Spiegel L."/>
            <person name="Nascimento L."/>
            <person name="Zutavern T."/>
            <person name="O'Shaughnessy A."/>
            <person name="Dike S."/>
            <person name="Dedhia N."/>
            <person name="Preston R."/>
            <person name="Balija V."/>
            <person name="McCombie W.R."/>
            <person name="Chow T."/>
            <person name="Chen H."/>
            <person name="Chung M."/>
            <person name="Chen C."/>
            <person name="Shaw J."/>
            <person name="Wu H."/>
            <person name="Hsiao K."/>
            <person name="Chao Y."/>
            <person name="Chu M."/>
            <person name="Cheng C."/>
            <person name="Hour A."/>
            <person name="Lee P."/>
            <person name="Lin S."/>
            <person name="Lin Y."/>
            <person name="Liou J."/>
            <person name="Liu S."/>
            <person name="Hsing Y."/>
            <person name="Raghuvanshi S."/>
            <person name="Mohanty A."/>
            <person name="Bharti A.K."/>
            <person name="Gaur A."/>
            <person name="Gupta V."/>
            <person name="Kumar D."/>
            <person name="Ravi V."/>
            <person name="Vij S."/>
            <person name="Kapur A."/>
            <person name="Khurana P."/>
            <person name="Khurana P."/>
            <person name="Khurana J.P."/>
            <person name="Tyagi A.K."/>
            <person name="Gaikwad K."/>
            <person name="Singh A."/>
            <person name="Dalal V."/>
            <person name="Srivastava S."/>
            <person name="Dixit A."/>
            <person name="Pal A.K."/>
            <person name="Ghazi I.A."/>
            <person name="Yadav M."/>
            <person name="Pandit A."/>
            <person name="Bhargava A."/>
            <person name="Sureshbabu K."/>
            <person name="Batra K."/>
            <person name="Sharma T.R."/>
            <person name="Mohapatra T."/>
            <person name="Singh N.K."/>
            <person name="Messing J."/>
            <person name="Nelson A.B."/>
            <person name="Fuks G."/>
            <person name="Kavchok S."/>
            <person name="Keizer G."/>
            <person name="Linton E."/>
            <person name="Llaca V."/>
            <person name="Song R."/>
            <person name="Tanyolac B."/>
            <person name="Young S."/>
            <person name="Ho-Il K."/>
            <person name="Hahn J.H."/>
            <person name="Sangsakoo G."/>
            <person name="Vanavichit A."/>
            <person name="de Mattos Luiz.A.T."/>
            <person name="Zimmer P.D."/>
            <person name="Malone G."/>
            <person name="Dellagostin O."/>
            <person name="de Oliveira A.C."/>
            <person name="Bevan M."/>
            <person name="Bancroft I."/>
            <person name="Minx P."/>
            <person name="Cordum H."/>
            <person name="Wilson R."/>
            <person name="Cheng Z."/>
            <person name="Jin W."/>
            <person name="Jiang J."/>
            <person name="Leong S.A."/>
            <person name="Iwama H."/>
            <person name="Gojobori T."/>
            <person name="Itoh T."/>
            <person name="Niimura Y."/>
            <person name="Fujii Y."/>
            <person name="Habara T."/>
            <person name="Sakai H."/>
            <person name="Sato Y."/>
            <person name="Wilson G."/>
            <person name="Kumar K."/>
            <person name="McCouch S."/>
            <person name="Juretic N."/>
            <person name="Hoen D."/>
            <person name="Wright S."/>
            <person name="Bruskiewich R."/>
            <person name="Bureau T."/>
            <person name="Miyao A."/>
            <person name="Hirochika H."/>
            <person name="Nishikawa T."/>
            <person name="Kadowaki K."/>
            <person name="Sugiura M."/>
            <person name="Burr B."/>
            <person name="Sasaki T."/>
        </authorList>
    </citation>
    <scope>NUCLEOTIDE SEQUENCE [LARGE SCALE GENOMIC DNA]</scope>
    <source>
        <strain evidence="3">cv. Nipponbare</strain>
    </source>
</reference>
<feature type="region of interest" description="Disordered" evidence="1">
    <location>
        <begin position="32"/>
        <end position="71"/>
    </location>
</feature>
<sequence length="71" mass="8136">MPEALKHTAHAMAANKAAIQLWGLVRTGMDESRRAARTRFPESKRRRHGSARSELRLQQRISDVGENLEKR</sequence>
<evidence type="ECO:0000256" key="1">
    <source>
        <dbReference type="SAM" id="MobiDB-lite"/>
    </source>
</evidence>
<name>Q7F0N6_ORYSJ</name>
<proteinExistence type="predicted"/>
<dbReference type="AlphaFoldDB" id="Q7F0N6"/>
<evidence type="ECO:0000313" key="2">
    <source>
        <dbReference type="EMBL" id="BAC83368.1"/>
    </source>
</evidence>
<dbReference type="EMBL" id="AP004268">
    <property type="protein sequence ID" value="BAC83368.1"/>
    <property type="molecule type" value="Genomic_DNA"/>
</dbReference>
<gene>
    <name evidence="2" type="primary">P0045F02.127</name>
</gene>
<organism evidence="2 3">
    <name type="scientific">Oryza sativa subsp. japonica</name>
    <name type="common">Rice</name>
    <dbReference type="NCBI Taxonomy" id="39947"/>
    <lineage>
        <taxon>Eukaryota</taxon>
        <taxon>Viridiplantae</taxon>
        <taxon>Streptophyta</taxon>
        <taxon>Embryophyta</taxon>
        <taxon>Tracheophyta</taxon>
        <taxon>Spermatophyta</taxon>
        <taxon>Magnoliopsida</taxon>
        <taxon>Liliopsida</taxon>
        <taxon>Poales</taxon>
        <taxon>Poaceae</taxon>
        <taxon>BOP clade</taxon>
        <taxon>Oryzoideae</taxon>
        <taxon>Oryzeae</taxon>
        <taxon>Oryzinae</taxon>
        <taxon>Oryza</taxon>
        <taxon>Oryza sativa</taxon>
    </lineage>
</organism>
<evidence type="ECO:0000313" key="3">
    <source>
        <dbReference type="Proteomes" id="UP000000763"/>
    </source>
</evidence>
<feature type="compositionally biased region" description="Basic and acidic residues" evidence="1">
    <location>
        <begin position="32"/>
        <end position="43"/>
    </location>
</feature>